<dbReference type="InterPro" id="IPR029063">
    <property type="entry name" value="SAM-dependent_MTases_sf"/>
</dbReference>
<dbReference type="SUPFAM" id="SSF53335">
    <property type="entry name" value="S-adenosyl-L-methionine-dependent methyltransferases"/>
    <property type="match status" value="1"/>
</dbReference>
<sequence length="99" mass="11265">MLFSFSHVNTDNSFDVIYSRDTILHIQDKPALFRSFYKWLKPGGKVVISDYCKSAGAPSIEFSKCLGTLVSRMSLPKIALISFLQKELDVVEKDKDQFI</sequence>
<reference evidence="9" key="1">
    <citation type="submission" date="2016-06" db="EMBL/GenBank/DDBJ databases">
        <title>Parallel loss of symbiosis genes in relatives of nitrogen-fixing non-legume Parasponia.</title>
        <authorList>
            <person name="Van Velzen R."/>
            <person name="Holmer R."/>
            <person name="Bu F."/>
            <person name="Rutten L."/>
            <person name="Van Zeijl A."/>
            <person name="Liu W."/>
            <person name="Santuari L."/>
            <person name="Cao Q."/>
            <person name="Sharma T."/>
            <person name="Shen D."/>
            <person name="Roswanjaya Y."/>
            <person name="Wardhani T."/>
            <person name="Kalhor M.S."/>
            <person name="Jansen J."/>
            <person name="Van den Hoogen J."/>
            <person name="Gungor B."/>
            <person name="Hartog M."/>
            <person name="Hontelez J."/>
            <person name="Verver J."/>
            <person name="Yang W.-C."/>
            <person name="Schijlen E."/>
            <person name="Repin R."/>
            <person name="Schilthuizen M."/>
            <person name="Schranz E."/>
            <person name="Heidstra R."/>
            <person name="Miyata K."/>
            <person name="Fedorova E."/>
            <person name="Kohlen W."/>
            <person name="Bisseling T."/>
            <person name="Smit S."/>
            <person name="Geurts R."/>
        </authorList>
    </citation>
    <scope>NUCLEOTIDE SEQUENCE [LARGE SCALE GENOMIC DNA]</scope>
    <source>
        <strain evidence="9">cv. WU1-14</strain>
    </source>
</reference>
<evidence type="ECO:0000256" key="6">
    <source>
        <dbReference type="ARBA" id="ARBA00047619"/>
    </source>
</evidence>
<dbReference type="PANTHER" id="PTHR44307">
    <property type="entry name" value="PHOSPHOETHANOLAMINE METHYLTRANSFERASE"/>
    <property type="match status" value="1"/>
</dbReference>
<dbReference type="GO" id="GO:0032259">
    <property type="term" value="P:methylation"/>
    <property type="evidence" value="ECO:0007669"/>
    <property type="project" value="UniProtKB-KW"/>
</dbReference>
<feature type="non-terminal residue" evidence="8">
    <location>
        <position position="99"/>
    </location>
</feature>
<dbReference type="OrthoDB" id="1712915at2759"/>
<evidence type="ECO:0000256" key="3">
    <source>
        <dbReference type="ARBA" id="ARBA00022603"/>
    </source>
</evidence>
<dbReference type="GO" id="GO:0000234">
    <property type="term" value="F:phosphoethanolamine N-methyltransferase activity"/>
    <property type="evidence" value="ECO:0007669"/>
    <property type="project" value="UniProtKB-EC"/>
</dbReference>
<protein>
    <recommendedName>
        <fullName evidence="5">phosphoethanolamine N-methyltransferase</fullName>
        <ecNumber evidence="5">2.1.1.103</ecNumber>
    </recommendedName>
</protein>
<dbReference type="Proteomes" id="UP000237105">
    <property type="component" value="Unassembled WGS sequence"/>
</dbReference>
<keyword evidence="3 8" id="KW-0489">Methyltransferase</keyword>
<organism evidence="8 9">
    <name type="scientific">Parasponia andersonii</name>
    <name type="common">Sponia andersonii</name>
    <dbReference type="NCBI Taxonomy" id="3476"/>
    <lineage>
        <taxon>Eukaryota</taxon>
        <taxon>Viridiplantae</taxon>
        <taxon>Streptophyta</taxon>
        <taxon>Embryophyta</taxon>
        <taxon>Tracheophyta</taxon>
        <taxon>Spermatophyta</taxon>
        <taxon>Magnoliopsida</taxon>
        <taxon>eudicotyledons</taxon>
        <taxon>Gunneridae</taxon>
        <taxon>Pentapetalae</taxon>
        <taxon>rosids</taxon>
        <taxon>fabids</taxon>
        <taxon>Rosales</taxon>
        <taxon>Cannabaceae</taxon>
        <taxon>Parasponia</taxon>
    </lineage>
</organism>
<evidence type="ECO:0000313" key="8">
    <source>
        <dbReference type="EMBL" id="PON62194.1"/>
    </source>
</evidence>
<evidence type="ECO:0000313" key="9">
    <source>
        <dbReference type="Proteomes" id="UP000237105"/>
    </source>
</evidence>
<keyword evidence="4 8" id="KW-0808">Transferase</keyword>
<comment type="pathway">
    <text evidence="1">Phospholipid metabolism; phosphatidylcholine biosynthesis.</text>
</comment>
<evidence type="ECO:0000256" key="4">
    <source>
        <dbReference type="ARBA" id="ARBA00022679"/>
    </source>
</evidence>
<comment type="caution">
    <text evidence="8">The sequence shown here is derived from an EMBL/GenBank/DDBJ whole genome shotgun (WGS) entry which is preliminary data.</text>
</comment>
<dbReference type="AlphaFoldDB" id="A0A2P5CMD2"/>
<dbReference type="Pfam" id="PF13489">
    <property type="entry name" value="Methyltransf_23"/>
    <property type="match status" value="1"/>
</dbReference>
<comment type="catalytic activity">
    <reaction evidence="7">
        <text>N-methylethanolamine phosphate + S-adenosyl-L-methionine = N,N-dimethylethanolamine phosphate + S-adenosyl-L-homocysteine + H(+)</text>
        <dbReference type="Rhea" id="RHEA:25321"/>
        <dbReference type="ChEBI" id="CHEBI:15378"/>
        <dbReference type="ChEBI" id="CHEBI:57781"/>
        <dbReference type="ChEBI" id="CHEBI:57856"/>
        <dbReference type="ChEBI" id="CHEBI:58641"/>
        <dbReference type="ChEBI" id="CHEBI:59789"/>
        <dbReference type="EC" id="2.1.1.103"/>
    </reaction>
    <physiologicalReaction direction="left-to-right" evidence="7">
        <dbReference type="Rhea" id="RHEA:25322"/>
    </physiologicalReaction>
</comment>
<dbReference type="STRING" id="3476.A0A2P5CMD2"/>
<name>A0A2P5CMD2_PARAD</name>
<comment type="catalytic activity">
    <reaction evidence="6">
        <text>N,N-dimethylethanolamine phosphate + S-adenosyl-L-methionine = phosphocholine + S-adenosyl-L-homocysteine + H(+)</text>
        <dbReference type="Rhea" id="RHEA:25325"/>
        <dbReference type="ChEBI" id="CHEBI:15378"/>
        <dbReference type="ChEBI" id="CHEBI:57856"/>
        <dbReference type="ChEBI" id="CHEBI:58641"/>
        <dbReference type="ChEBI" id="CHEBI:59789"/>
        <dbReference type="ChEBI" id="CHEBI:295975"/>
        <dbReference type="EC" id="2.1.1.103"/>
    </reaction>
    <physiologicalReaction direction="left-to-right" evidence="6">
        <dbReference type="Rhea" id="RHEA:25326"/>
    </physiologicalReaction>
</comment>
<dbReference type="PANTHER" id="PTHR44307:SF2">
    <property type="entry name" value="PHOSPHOETHANOLAMINE METHYLTRANSFERASE ISOFORM X1"/>
    <property type="match status" value="1"/>
</dbReference>
<keyword evidence="9" id="KW-1185">Reference proteome</keyword>
<accession>A0A2P5CMD2</accession>
<evidence type="ECO:0000256" key="7">
    <source>
        <dbReference type="ARBA" id="ARBA00047841"/>
    </source>
</evidence>
<dbReference type="CDD" id="cd02440">
    <property type="entry name" value="AdoMet_MTases"/>
    <property type="match status" value="1"/>
</dbReference>
<proteinExistence type="predicted"/>
<dbReference type="Gene3D" id="3.40.50.150">
    <property type="entry name" value="Vaccinia Virus protein VP39"/>
    <property type="match status" value="1"/>
</dbReference>
<comment type="pathway">
    <text evidence="2">Lipid metabolism.</text>
</comment>
<dbReference type="EMBL" id="JXTB01000115">
    <property type="protein sequence ID" value="PON62194.1"/>
    <property type="molecule type" value="Genomic_DNA"/>
</dbReference>
<dbReference type="EC" id="2.1.1.103" evidence="5"/>
<gene>
    <name evidence="8" type="ORF">PanWU01x14_140440</name>
</gene>
<evidence type="ECO:0000256" key="5">
    <source>
        <dbReference type="ARBA" id="ARBA00035674"/>
    </source>
</evidence>
<evidence type="ECO:0000256" key="2">
    <source>
        <dbReference type="ARBA" id="ARBA00005189"/>
    </source>
</evidence>
<evidence type="ECO:0000256" key="1">
    <source>
        <dbReference type="ARBA" id="ARBA00004969"/>
    </source>
</evidence>